<protein>
    <submittedName>
        <fullName evidence="1">Uncharacterized protein</fullName>
    </submittedName>
</protein>
<evidence type="ECO:0000313" key="1">
    <source>
        <dbReference type="EMBL" id="TWT58378.1"/>
    </source>
</evidence>
<organism evidence="1 2">
    <name type="scientific">Thalassoglobus neptunius</name>
    <dbReference type="NCBI Taxonomy" id="1938619"/>
    <lineage>
        <taxon>Bacteria</taxon>
        <taxon>Pseudomonadati</taxon>
        <taxon>Planctomycetota</taxon>
        <taxon>Planctomycetia</taxon>
        <taxon>Planctomycetales</taxon>
        <taxon>Planctomycetaceae</taxon>
        <taxon>Thalassoglobus</taxon>
    </lineage>
</organism>
<accession>A0A5C5X6H6</accession>
<dbReference type="RefSeq" id="WP_146508722.1">
    <property type="nucleotide sequence ID" value="NZ_SIHI01000001.1"/>
</dbReference>
<dbReference type="Gene3D" id="2.60.120.430">
    <property type="entry name" value="Galactose-binding lectin"/>
    <property type="match status" value="1"/>
</dbReference>
<name>A0A5C5X6H6_9PLAN</name>
<gene>
    <name evidence="1" type="ORF">KOR42_17520</name>
</gene>
<sequence length="229" mass="25069">MVRSTSYNGILVLLHLIFVIPLSAQGSRALPTETRNLDVKADRAQQEYLNSLFELSKNYEDIGAIDKSKQMLNAILTVMPDAEAVKKKLEEYDNAVFEDQVRTFDLDTSLGWTQSGIRVTKGKPIRIEATGSYKFIVNADLGPEGYDSNSAARDLVHGVPTGALMAVIAPIPSPKGGKKKSPELEPFLIGERKEFVPEESGTLLLKVNTPPLAKCIGKLKIKLSGNISR</sequence>
<comment type="caution">
    <text evidence="1">The sequence shown here is derived from an EMBL/GenBank/DDBJ whole genome shotgun (WGS) entry which is preliminary data.</text>
</comment>
<dbReference type="AlphaFoldDB" id="A0A5C5X6H6"/>
<evidence type="ECO:0000313" key="2">
    <source>
        <dbReference type="Proteomes" id="UP000317243"/>
    </source>
</evidence>
<dbReference type="EMBL" id="SIHI01000001">
    <property type="protein sequence ID" value="TWT58378.1"/>
    <property type="molecule type" value="Genomic_DNA"/>
</dbReference>
<keyword evidence="2" id="KW-1185">Reference proteome</keyword>
<dbReference type="OrthoDB" id="211710at2"/>
<dbReference type="Proteomes" id="UP000317243">
    <property type="component" value="Unassembled WGS sequence"/>
</dbReference>
<reference evidence="1 2" key="1">
    <citation type="submission" date="2019-02" db="EMBL/GenBank/DDBJ databases">
        <title>Deep-cultivation of Planctomycetes and their phenomic and genomic characterization uncovers novel biology.</title>
        <authorList>
            <person name="Wiegand S."/>
            <person name="Jogler M."/>
            <person name="Boedeker C."/>
            <person name="Pinto D."/>
            <person name="Vollmers J."/>
            <person name="Rivas-Marin E."/>
            <person name="Kohn T."/>
            <person name="Peeters S.H."/>
            <person name="Heuer A."/>
            <person name="Rast P."/>
            <person name="Oberbeckmann S."/>
            <person name="Bunk B."/>
            <person name="Jeske O."/>
            <person name="Meyerdierks A."/>
            <person name="Storesund J.E."/>
            <person name="Kallscheuer N."/>
            <person name="Luecker S."/>
            <person name="Lage O.M."/>
            <person name="Pohl T."/>
            <person name="Merkel B.J."/>
            <person name="Hornburger P."/>
            <person name="Mueller R.-W."/>
            <person name="Bruemmer F."/>
            <person name="Labrenz M."/>
            <person name="Spormann A.M."/>
            <person name="Op Den Camp H."/>
            <person name="Overmann J."/>
            <person name="Amann R."/>
            <person name="Jetten M.S.M."/>
            <person name="Mascher T."/>
            <person name="Medema M.H."/>
            <person name="Devos D.P."/>
            <person name="Kaster A.-K."/>
            <person name="Ovreas L."/>
            <person name="Rohde M."/>
            <person name="Galperin M.Y."/>
            <person name="Jogler C."/>
        </authorList>
    </citation>
    <scope>NUCLEOTIDE SEQUENCE [LARGE SCALE GENOMIC DNA]</scope>
    <source>
        <strain evidence="1 2">KOR42</strain>
    </source>
</reference>
<proteinExistence type="predicted"/>